<organism evidence="1">
    <name type="scientific">marine metagenome</name>
    <dbReference type="NCBI Taxonomy" id="408172"/>
    <lineage>
        <taxon>unclassified sequences</taxon>
        <taxon>metagenomes</taxon>
        <taxon>ecological metagenomes</taxon>
    </lineage>
</organism>
<gene>
    <name evidence="1" type="ORF">METZ01_LOCUS399892</name>
</gene>
<dbReference type="EMBL" id="UINC01152711">
    <property type="protein sequence ID" value="SVD47038.1"/>
    <property type="molecule type" value="Genomic_DNA"/>
</dbReference>
<sequence length="41" mass="4289">GRVGLNKARSKLGFFAAGWSAPGTSGNPAWPWLSCRQTLAA</sequence>
<accession>A0A382VMB3</accession>
<name>A0A382VMB3_9ZZZZ</name>
<evidence type="ECO:0000313" key="1">
    <source>
        <dbReference type="EMBL" id="SVD47038.1"/>
    </source>
</evidence>
<proteinExistence type="predicted"/>
<protein>
    <submittedName>
        <fullName evidence="1">Uncharacterized protein</fullName>
    </submittedName>
</protein>
<feature type="non-terminal residue" evidence="1">
    <location>
        <position position="1"/>
    </location>
</feature>
<reference evidence="1" key="1">
    <citation type="submission" date="2018-05" db="EMBL/GenBank/DDBJ databases">
        <authorList>
            <person name="Lanie J.A."/>
            <person name="Ng W.-L."/>
            <person name="Kazmierczak K.M."/>
            <person name="Andrzejewski T.M."/>
            <person name="Davidsen T.M."/>
            <person name="Wayne K.J."/>
            <person name="Tettelin H."/>
            <person name="Glass J.I."/>
            <person name="Rusch D."/>
            <person name="Podicherti R."/>
            <person name="Tsui H.-C.T."/>
            <person name="Winkler M.E."/>
        </authorList>
    </citation>
    <scope>NUCLEOTIDE SEQUENCE</scope>
</reference>
<dbReference type="AlphaFoldDB" id="A0A382VMB3"/>